<feature type="region of interest" description="Disordered" evidence="1">
    <location>
        <begin position="1"/>
        <end position="24"/>
    </location>
</feature>
<feature type="compositionally biased region" description="Polar residues" evidence="1">
    <location>
        <begin position="134"/>
        <end position="157"/>
    </location>
</feature>
<feature type="region of interest" description="Disordered" evidence="1">
    <location>
        <begin position="201"/>
        <end position="284"/>
    </location>
</feature>
<feature type="compositionally biased region" description="Polar residues" evidence="1">
    <location>
        <begin position="202"/>
        <end position="219"/>
    </location>
</feature>
<feature type="compositionally biased region" description="Basic residues" evidence="1">
    <location>
        <begin position="752"/>
        <end position="764"/>
    </location>
</feature>
<evidence type="ECO:0000313" key="3">
    <source>
        <dbReference type="Proteomes" id="UP001497497"/>
    </source>
</evidence>
<evidence type="ECO:0000256" key="1">
    <source>
        <dbReference type="SAM" id="MobiDB-lite"/>
    </source>
</evidence>
<feature type="region of interest" description="Disordered" evidence="1">
    <location>
        <begin position="740"/>
        <end position="784"/>
    </location>
</feature>
<feature type="region of interest" description="Disordered" evidence="1">
    <location>
        <begin position="615"/>
        <end position="665"/>
    </location>
</feature>
<feature type="non-terminal residue" evidence="2">
    <location>
        <position position="811"/>
    </location>
</feature>
<comment type="caution">
    <text evidence="2">The sequence shown here is derived from an EMBL/GenBank/DDBJ whole genome shotgun (WGS) entry which is preliminary data.</text>
</comment>
<dbReference type="EMBL" id="CAXITT010000139">
    <property type="protein sequence ID" value="CAL1533259.1"/>
    <property type="molecule type" value="Genomic_DNA"/>
</dbReference>
<proteinExistence type="predicted"/>
<reference evidence="2 3" key="1">
    <citation type="submission" date="2024-04" db="EMBL/GenBank/DDBJ databases">
        <authorList>
            <consortium name="Genoscope - CEA"/>
            <person name="William W."/>
        </authorList>
    </citation>
    <scope>NUCLEOTIDE SEQUENCE [LARGE SCALE GENOMIC DNA]</scope>
</reference>
<protein>
    <submittedName>
        <fullName evidence="2">Uncharacterized protein</fullName>
    </submittedName>
</protein>
<feature type="compositionally biased region" description="Basic and acidic residues" evidence="1">
    <location>
        <begin position="765"/>
        <end position="775"/>
    </location>
</feature>
<dbReference type="SMART" id="SM00384">
    <property type="entry name" value="AT_hook"/>
    <property type="match status" value="2"/>
</dbReference>
<feature type="region of interest" description="Disordered" evidence="1">
    <location>
        <begin position="123"/>
        <end position="161"/>
    </location>
</feature>
<feature type="compositionally biased region" description="Basic residues" evidence="1">
    <location>
        <begin position="621"/>
        <end position="635"/>
    </location>
</feature>
<gene>
    <name evidence="2" type="ORF">GSLYS_00007277001</name>
</gene>
<dbReference type="AlphaFoldDB" id="A0AAV2HHG0"/>
<name>A0AAV2HHG0_LYMST</name>
<dbReference type="InterPro" id="IPR017956">
    <property type="entry name" value="AT_hook_DNA-bd_motif"/>
</dbReference>
<dbReference type="GO" id="GO:0003677">
    <property type="term" value="F:DNA binding"/>
    <property type="evidence" value="ECO:0007669"/>
    <property type="project" value="InterPro"/>
</dbReference>
<sequence length="811" mass="91388">MANVCDENSELQSRKNELSSQNFPLQRTGVLLSSDHRTEEFPLQRTDVLLSSDHRTEQFPLQRTDVLLSSDHRTKRHNCGFENLTAWPSPSSNSDICITRSESATSHDGTSVQQVPSEECFLFSHEPPPLELGTDNSVTVQPQNDRSQTTSESQSLQPDDDNVTARLLLQPEDDSLTNRQLQPKDDNLTTRLLKQVDDNLAASGSQHVQPNTLKITTKEVQPLESEDDRLTSELNYLEPDNYKLTPSEPQASGTENHNLTSSEPQASETENHNLTYSEPQASETKNHILTPSEAHQEGHISLHGDLLPVEPKNCIFSSQSHSLEPEDQNCIKSEYHVLGSENNYLLEPENYGFITAQSHPLSMVDSKSQINTNKYNFPFGKLPELRIMLQKCDVPKACLRHMSANKTKGHGSAAGHEQVAMNGLTQPLEVLKLNNEPLLPVKRKVGRPRKYIREKLEGLEKAEADGRNKYQRMFNYQFKLRETDLEKIKEQSQFYDEFKLKDIDVIVKSPSEASNLRFENSPSTRKISNSKTAHVFDENTRNKEVKCINNDDMLKNVKLKKKRRGKKAKMDAGKNDTVRENACAVRKVKCHLNGENRGSESRPEHATTLCKVQADCAKPVPGKRPRGRPPKKGNKSKSSSGRMSTYDLVSGHSSKLKTKVKCHPKENDQKLDVRAECSPKRKVTVSLSQAVGAKKPKLSAKTTLQKLRKTKKRSKIHGRNTFTMDKSRKFHLRSVGEGRMLRSKNAPDAKAPVKKKGRFVSKKKANPEEAERCESPDYDPTSPIVEMDHDAEVDFETLFSLGMENFNRGGT</sequence>
<keyword evidence="3" id="KW-1185">Reference proteome</keyword>
<dbReference type="Proteomes" id="UP001497497">
    <property type="component" value="Unassembled WGS sequence"/>
</dbReference>
<accession>A0AAV2HHG0</accession>
<feature type="compositionally biased region" description="Polar residues" evidence="1">
    <location>
        <begin position="247"/>
        <end position="284"/>
    </location>
</feature>
<organism evidence="2 3">
    <name type="scientific">Lymnaea stagnalis</name>
    <name type="common">Great pond snail</name>
    <name type="synonym">Helix stagnalis</name>
    <dbReference type="NCBI Taxonomy" id="6523"/>
    <lineage>
        <taxon>Eukaryota</taxon>
        <taxon>Metazoa</taxon>
        <taxon>Spiralia</taxon>
        <taxon>Lophotrochozoa</taxon>
        <taxon>Mollusca</taxon>
        <taxon>Gastropoda</taxon>
        <taxon>Heterobranchia</taxon>
        <taxon>Euthyneura</taxon>
        <taxon>Panpulmonata</taxon>
        <taxon>Hygrophila</taxon>
        <taxon>Lymnaeoidea</taxon>
        <taxon>Lymnaeidae</taxon>
        <taxon>Lymnaea</taxon>
    </lineage>
</organism>
<evidence type="ECO:0000313" key="2">
    <source>
        <dbReference type="EMBL" id="CAL1533259.1"/>
    </source>
</evidence>